<keyword evidence="9" id="KW-0472">Membrane</keyword>
<comment type="similarity">
    <text evidence="3">Belongs to the ATG2 family.</text>
</comment>
<evidence type="ECO:0000256" key="11">
    <source>
        <dbReference type="ARBA" id="ARBA00024615"/>
    </source>
</evidence>
<comment type="catalytic activity">
    <reaction evidence="10">
        <text>a 1,2-diacyl-sn-glycero-3-phospho-L-serine(in) = a 1,2-diacyl-sn-glycero-3-phospho-L-serine(out)</text>
        <dbReference type="Rhea" id="RHEA:38663"/>
        <dbReference type="ChEBI" id="CHEBI:57262"/>
    </reaction>
</comment>
<keyword evidence="6" id="KW-0256">Endoplasmic reticulum</keyword>
<dbReference type="GO" id="GO:0032266">
    <property type="term" value="F:phosphatidylinositol-3-phosphate binding"/>
    <property type="evidence" value="ECO:0007669"/>
    <property type="project" value="TreeGrafter"/>
</dbReference>
<keyword evidence="7" id="KW-0072">Autophagy</keyword>
<comment type="catalytic activity">
    <reaction evidence="11">
        <text>a 1,2-diacyl-sn-glycero-3-phosphoethanolamine(in) = a 1,2-diacyl-sn-glycero-3-phosphoethanolamine(out)</text>
        <dbReference type="Rhea" id="RHEA:38895"/>
        <dbReference type="ChEBI" id="CHEBI:64612"/>
    </reaction>
</comment>
<evidence type="ECO:0000256" key="8">
    <source>
        <dbReference type="ARBA" id="ARBA00023055"/>
    </source>
</evidence>
<comment type="subcellular location">
    <subcellularLocation>
        <location evidence="1">Endoplasmic reticulum membrane</location>
        <topology evidence="1">Peripheral membrane protein</topology>
    </subcellularLocation>
    <subcellularLocation>
        <location evidence="2">Preautophagosomal structure membrane</location>
        <topology evidence="2">Peripheral membrane protein</topology>
    </subcellularLocation>
</comment>
<sequence length="115" mass="12467">MLSPGPSLHHRKPAVYRRHLVQPSGVCEGLSNACVVVKEGIKGTAANIVKVAVEEHELKGMRGAVGGVLRQIPPTIVQPVIIASEATSSVLGGMRNQLLPDKKREDEKKWKLEED</sequence>
<evidence type="ECO:0000256" key="6">
    <source>
        <dbReference type="ARBA" id="ARBA00022824"/>
    </source>
</evidence>
<dbReference type="PANTHER" id="PTHR13190">
    <property type="entry name" value="AUTOPHAGY-RELATED 2, ISOFORM A"/>
    <property type="match status" value="1"/>
</dbReference>
<dbReference type="GO" id="GO:0000422">
    <property type="term" value="P:autophagy of mitochondrion"/>
    <property type="evidence" value="ECO:0007669"/>
    <property type="project" value="TreeGrafter"/>
</dbReference>
<dbReference type="GO" id="GO:0043495">
    <property type="term" value="F:protein-membrane adaptor activity"/>
    <property type="evidence" value="ECO:0007669"/>
    <property type="project" value="TreeGrafter"/>
</dbReference>
<proteinExistence type="inferred from homology"/>
<evidence type="ECO:0000313" key="13">
    <source>
        <dbReference type="Proteomes" id="UP001209878"/>
    </source>
</evidence>
<keyword evidence="13" id="KW-1185">Reference proteome</keyword>
<protein>
    <recommendedName>
        <fullName evidence="4">Autophagy-related protein 2</fullName>
    </recommendedName>
</protein>
<name>A0AAD9L062_RIDPI</name>
<evidence type="ECO:0000256" key="2">
    <source>
        <dbReference type="ARBA" id="ARBA00004623"/>
    </source>
</evidence>
<dbReference type="GO" id="GO:0061908">
    <property type="term" value="C:phagophore"/>
    <property type="evidence" value="ECO:0007669"/>
    <property type="project" value="TreeGrafter"/>
</dbReference>
<comment type="caution">
    <text evidence="12">The sequence shown here is derived from an EMBL/GenBank/DDBJ whole genome shotgun (WGS) entry which is preliminary data.</text>
</comment>
<dbReference type="AlphaFoldDB" id="A0AAD9L062"/>
<keyword evidence="8" id="KW-0445">Lipid transport</keyword>
<dbReference type="EMBL" id="JAODUO010000435">
    <property type="protein sequence ID" value="KAK2180616.1"/>
    <property type="molecule type" value="Genomic_DNA"/>
</dbReference>
<evidence type="ECO:0000313" key="12">
    <source>
        <dbReference type="EMBL" id="KAK2180616.1"/>
    </source>
</evidence>
<dbReference type="GO" id="GO:0034045">
    <property type="term" value="C:phagophore assembly site membrane"/>
    <property type="evidence" value="ECO:0007669"/>
    <property type="project" value="UniProtKB-SubCell"/>
</dbReference>
<dbReference type="GO" id="GO:0034727">
    <property type="term" value="P:piecemeal microautophagy of the nucleus"/>
    <property type="evidence" value="ECO:0007669"/>
    <property type="project" value="TreeGrafter"/>
</dbReference>
<reference evidence="12" key="1">
    <citation type="journal article" date="2023" name="Mol. Biol. Evol.">
        <title>Third-Generation Sequencing Reveals the Adaptive Role of the Epigenome in Three Deep-Sea Polychaetes.</title>
        <authorList>
            <person name="Perez M."/>
            <person name="Aroh O."/>
            <person name="Sun Y."/>
            <person name="Lan Y."/>
            <person name="Juniper S.K."/>
            <person name="Young C.R."/>
            <person name="Angers B."/>
            <person name="Qian P.Y."/>
        </authorList>
    </citation>
    <scope>NUCLEOTIDE SEQUENCE</scope>
    <source>
        <strain evidence="12">R07B-5</strain>
    </source>
</reference>
<evidence type="ECO:0000256" key="7">
    <source>
        <dbReference type="ARBA" id="ARBA00023006"/>
    </source>
</evidence>
<keyword evidence="5" id="KW-0813">Transport</keyword>
<dbReference type="Proteomes" id="UP001209878">
    <property type="component" value="Unassembled WGS sequence"/>
</dbReference>
<evidence type="ECO:0000256" key="4">
    <source>
        <dbReference type="ARBA" id="ARBA00018070"/>
    </source>
</evidence>
<dbReference type="PANTHER" id="PTHR13190:SF1">
    <property type="entry name" value="AUTOPHAGY-RELATED 2, ISOFORM A"/>
    <property type="match status" value="1"/>
</dbReference>
<dbReference type="Pfam" id="PF13329">
    <property type="entry name" value="ATG2_CAD"/>
    <property type="match status" value="1"/>
</dbReference>
<dbReference type="GO" id="GO:0061709">
    <property type="term" value="P:reticulophagy"/>
    <property type="evidence" value="ECO:0007669"/>
    <property type="project" value="TreeGrafter"/>
</dbReference>
<dbReference type="GO" id="GO:0005789">
    <property type="term" value="C:endoplasmic reticulum membrane"/>
    <property type="evidence" value="ECO:0007669"/>
    <property type="project" value="UniProtKB-SubCell"/>
</dbReference>
<evidence type="ECO:0000256" key="10">
    <source>
        <dbReference type="ARBA" id="ARBA00024479"/>
    </source>
</evidence>
<evidence type="ECO:0000256" key="5">
    <source>
        <dbReference type="ARBA" id="ARBA00022448"/>
    </source>
</evidence>
<dbReference type="GO" id="GO:0061723">
    <property type="term" value="P:glycophagy"/>
    <property type="evidence" value="ECO:0007669"/>
    <property type="project" value="TreeGrafter"/>
</dbReference>
<dbReference type="InterPro" id="IPR026849">
    <property type="entry name" value="ATG2"/>
</dbReference>
<evidence type="ECO:0000256" key="1">
    <source>
        <dbReference type="ARBA" id="ARBA00004406"/>
    </source>
</evidence>
<evidence type="ECO:0000256" key="3">
    <source>
        <dbReference type="ARBA" id="ARBA00009714"/>
    </source>
</evidence>
<organism evidence="12 13">
    <name type="scientific">Ridgeia piscesae</name>
    <name type="common">Tubeworm</name>
    <dbReference type="NCBI Taxonomy" id="27915"/>
    <lineage>
        <taxon>Eukaryota</taxon>
        <taxon>Metazoa</taxon>
        <taxon>Spiralia</taxon>
        <taxon>Lophotrochozoa</taxon>
        <taxon>Annelida</taxon>
        <taxon>Polychaeta</taxon>
        <taxon>Sedentaria</taxon>
        <taxon>Canalipalpata</taxon>
        <taxon>Sabellida</taxon>
        <taxon>Siboglinidae</taxon>
        <taxon>Ridgeia</taxon>
    </lineage>
</organism>
<accession>A0AAD9L062</accession>
<evidence type="ECO:0000256" key="9">
    <source>
        <dbReference type="ARBA" id="ARBA00023136"/>
    </source>
</evidence>
<dbReference type="GO" id="GO:0006869">
    <property type="term" value="P:lipid transport"/>
    <property type="evidence" value="ECO:0007669"/>
    <property type="project" value="UniProtKB-KW"/>
</dbReference>
<gene>
    <name evidence="12" type="ORF">NP493_435g00008</name>
</gene>
<dbReference type="GO" id="GO:0000045">
    <property type="term" value="P:autophagosome assembly"/>
    <property type="evidence" value="ECO:0007669"/>
    <property type="project" value="TreeGrafter"/>
</dbReference>